<evidence type="ECO:0000313" key="5">
    <source>
        <dbReference type="Proteomes" id="UP000062788"/>
    </source>
</evidence>
<dbReference type="GO" id="GO:0016747">
    <property type="term" value="F:acyltransferase activity, transferring groups other than amino-acyl groups"/>
    <property type="evidence" value="ECO:0007669"/>
    <property type="project" value="InterPro"/>
</dbReference>
<evidence type="ECO:0000256" key="2">
    <source>
        <dbReference type="ARBA" id="ARBA00023315"/>
    </source>
</evidence>
<dbReference type="InterPro" id="IPR050832">
    <property type="entry name" value="Bact_Acetyltransf"/>
</dbReference>
<evidence type="ECO:0000259" key="3">
    <source>
        <dbReference type="PROSITE" id="PS51186"/>
    </source>
</evidence>
<evidence type="ECO:0000313" key="4">
    <source>
        <dbReference type="EMBL" id="KVE28864.1"/>
    </source>
</evidence>
<keyword evidence="2" id="KW-0012">Acyltransferase</keyword>
<dbReference type="PROSITE" id="PS51186">
    <property type="entry name" value="GNAT"/>
    <property type="match status" value="1"/>
</dbReference>
<dbReference type="InterPro" id="IPR016181">
    <property type="entry name" value="Acyl_CoA_acyltransferase"/>
</dbReference>
<gene>
    <name evidence="4" type="ORF">WS67_09230</name>
</gene>
<accession>A0A118DPX9</accession>
<dbReference type="CDD" id="cd04301">
    <property type="entry name" value="NAT_SF"/>
    <property type="match status" value="1"/>
</dbReference>
<dbReference type="EMBL" id="LOWA01000018">
    <property type="protein sequence ID" value="KVE28864.1"/>
    <property type="molecule type" value="Genomic_DNA"/>
</dbReference>
<dbReference type="AlphaFoldDB" id="A0A118DPX9"/>
<organism evidence="4 5">
    <name type="scientific">Burkholderia singularis</name>
    <dbReference type="NCBI Taxonomy" id="1503053"/>
    <lineage>
        <taxon>Bacteria</taxon>
        <taxon>Pseudomonadati</taxon>
        <taxon>Pseudomonadota</taxon>
        <taxon>Betaproteobacteria</taxon>
        <taxon>Burkholderiales</taxon>
        <taxon>Burkholderiaceae</taxon>
        <taxon>Burkholderia</taxon>
        <taxon>pseudomallei group</taxon>
    </lineage>
</organism>
<dbReference type="Pfam" id="PF00583">
    <property type="entry name" value="Acetyltransf_1"/>
    <property type="match status" value="1"/>
</dbReference>
<comment type="caution">
    <text evidence="4">The sequence shown here is derived from an EMBL/GenBank/DDBJ whole genome shotgun (WGS) entry which is preliminary data.</text>
</comment>
<dbReference type="RefSeq" id="WP_059515358.1">
    <property type="nucleotide sequence ID" value="NZ_LOWA01000018.1"/>
</dbReference>
<protein>
    <submittedName>
        <fullName evidence="4">Acetyltransferase</fullName>
    </submittedName>
</protein>
<dbReference type="SUPFAM" id="SSF55729">
    <property type="entry name" value="Acyl-CoA N-acyltransferases (Nat)"/>
    <property type="match status" value="1"/>
</dbReference>
<proteinExistence type="predicted"/>
<keyword evidence="5" id="KW-1185">Reference proteome</keyword>
<reference evidence="4 5" key="1">
    <citation type="submission" date="2015-11" db="EMBL/GenBank/DDBJ databases">
        <title>Expanding the genomic diversity of Burkholderia species for the development of highly accurate diagnostics.</title>
        <authorList>
            <person name="Sahl J."/>
            <person name="Keim P."/>
            <person name="Wagner D."/>
        </authorList>
    </citation>
    <scope>NUCLEOTIDE SEQUENCE [LARGE SCALE GENOMIC DNA]</scope>
    <source>
        <strain evidence="4 5">TSV85</strain>
    </source>
</reference>
<dbReference type="Proteomes" id="UP000062788">
    <property type="component" value="Unassembled WGS sequence"/>
</dbReference>
<dbReference type="PANTHER" id="PTHR43877:SF1">
    <property type="entry name" value="ACETYLTRANSFERASE"/>
    <property type="match status" value="1"/>
</dbReference>
<feature type="domain" description="N-acetyltransferase" evidence="3">
    <location>
        <begin position="1"/>
        <end position="138"/>
    </location>
</feature>
<dbReference type="OrthoDB" id="7356080at2"/>
<keyword evidence="1 4" id="KW-0808">Transferase</keyword>
<name>A0A118DPX9_9BURK</name>
<dbReference type="Gene3D" id="3.40.630.30">
    <property type="match status" value="1"/>
</dbReference>
<sequence length="138" mass="15661">MGVRDIGAFYDVRFSVRENRIHPHQVDLLDRDLVVRQIEQGGGWLCETNGETVGVCLPVFADKPFIAALFVRPAWHARHIGQELLARAVDWLRQQGARSVTLVTDPGSRADGFYQHLGWRRGELDEYGCQIVFTLDLT</sequence>
<dbReference type="PANTHER" id="PTHR43877">
    <property type="entry name" value="AMINOALKYLPHOSPHONATE N-ACETYLTRANSFERASE-RELATED-RELATED"/>
    <property type="match status" value="1"/>
</dbReference>
<evidence type="ECO:0000256" key="1">
    <source>
        <dbReference type="ARBA" id="ARBA00022679"/>
    </source>
</evidence>
<dbReference type="InterPro" id="IPR000182">
    <property type="entry name" value="GNAT_dom"/>
</dbReference>